<dbReference type="EMBL" id="DXAM01000134">
    <property type="protein sequence ID" value="HJA05043.1"/>
    <property type="molecule type" value="Genomic_DNA"/>
</dbReference>
<dbReference type="Pfam" id="PF00300">
    <property type="entry name" value="His_Phos_1"/>
    <property type="match status" value="1"/>
</dbReference>
<dbReference type="InterPro" id="IPR029033">
    <property type="entry name" value="His_PPase_superfam"/>
</dbReference>
<dbReference type="InterPro" id="IPR013078">
    <property type="entry name" value="His_Pase_superF_clade-1"/>
</dbReference>
<comment type="caution">
    <text evidence="1">The sequence shown here is derived from an EMBL/GenBank/DDBJ whole genome shotgun (WGS) entry which is preliminary data.</text>
</comment>
<dbReference type="SMART" id="SM00855">
    <property type="entry name" value="PGAM"/>
    <property type="match status" value="1"/>
</dbReference>
<dbReference type="PANTHER" id="PTHR48100:SF51">
    <property type="entry name" value="PHOSPHOGLYCERATE MUTASE"/>
    <property type="match status" value="1"/>
</dbReference>
<evidence type="ECO:0000313" key="2">
    <source>
        <dbReference type="Proteomes" id="UP000824220"/>
    </source>
</evidence>
<accession>A0A9D2KJ60</accession>
<dbReference type="AlphaFoldDB" id="A0A9D2KJ60"/>
<reference evidence="1" key="2">
    <citation type="submission" date="2021-04" db="EMBL/GenBank/DDBJ databases">
        <authorList>
            <person name="Gilroy R."/>
        </authorList>
    </citation>
    <scope>NUCLEOTIDE SEQUENCE</scope>
    <source>
        <strain evidence="1">ChiHjej8B7-3636</strain>
    </source>
</reference>
<dbReference type="SUPFAM" id="SSF53254">
    <property type="entry name" value="Phosphoglycerate mutase-like"/>
    <property type="match status" value="1"/>
</dbReference>
<name>A0A9D2KJ60_9MICO</name>
<proteinExistence type="predicted"/>
<dbReference type="GO" id="GO:0016791">
    <property type="term" value="F:phosphatase activity"/>
    <property type="evidence" value="ECO:0007669"/>
    <property type="project" value="TreeGrafter"/>
</dbReference>
<dbReference type="InterPro" id="IPR050275">
    <property type="entry name" value="PGM_Phosphatase"/>
</dbReference>
<dbReference type="CDD" id="cd07067">
    <property type="entry name" value="HP_PGM_like"/>
    <property type="match status" value="1"/>
</dbReference>
<gene>
    <name evidence="1" type="ORF">H9800_09330</name>
</gene>
<sequence>MPAERLHLVRHGEVHNPDRVLYERIPGFGLSEAGRAMTRAAAAHVAALGRPVTRLVCSPLQRARESAEPFATEFGLTPVIDERVIEPWNAFAGKRMKRAMLNPLNWRLLIDPSVPSWGEPFASIAERMTEAMAAAWDEASSGDAVIVSHQAAIWTARLAVAGEKLAHSPTTRRCALSSVTSFERRDDGSFVEVAYAEPASAGVDLGAV</sequence>
<dbReference type="Proteomes" id="UP000824220">
    <property type="component" value="Unassembled WGS sequence"/>
</dbReference>
<organism evidence="1 2">
    <name type="scientific">Candidatus Microbacterium stercoravium</name>
    <dbReference type="NCBI Taxonomy" id="2838697"/>
    <lineage>
        <taxon>Bacteria</taxon>
        <taxon>Bacillati</taxon>
        <taxon>Actinomycetota</taxon>
        <taxon>Actinomycetes</taxon>
        <taxon>Micrococcales</taxon>
        <taxon>Microbacteriaceae</taxon>
        <taxon>Microbacterium</taxon>
    </lineage>
</organism>
<reference evidence="1" key="1">
    <citation type="journal article" date="2021" name="PeerJ">
        <title>Extensive microbial diversity within the chicken gut microbiome revealed by metagenomics and culture.</title>
        <authorList>
            <person name="Gilroy R."/>
            <person name="Ravi A."/>
            <person name="Getino M."/>
            <person name="Pursley I."/>
            <person name="Horton D.L."/>
            <person name="Alikhan N.F."/>
            <person name="Baker D."/>
            <person name="Gharbi K."/>
            <person name="Hall N."/>
            <person name="Watson M."/>
            <person name="Adriaenssens E.M."/>
            <person name="Foster-Nyarko E."/>
            <person name="Jarju S."/>
            <person name="Secka A."/>
            <person name="Antonio M."/>
            <person name="Oren A."/>
            <person name="Chaudhuri R.R."/>
            <person name="La Ragione R."/>
            <person name="Hildebrand F."/>
            <person name="Pallen M.J."/>
        </authorList>
    </citation>
    <scope>NUCLEOTIDE SEQUENCE</scope>
    <source>
        <strain evidence="1">ChiHjej8B7-3636</strain>
    </source>
</reference>
<evidence type="ECO:0000313" key="1">
    <source>
        <dbReference type="EMBL" id="HJA05043.1"/>
    </source>
</evidence>
<dbReference type="GO" id="GO:0005737">
    <property type="term" value="C:cytoplasm"/>
    <property type="evidence" value="ECO:0007669"/>
    <property type="project" value="TreeGrafter"/>
</dbReference>
<dbReference type="Gene3D" id="3.40.50.1240">
    <property type="entry name" value="Phosphoglycerate mutase-like"/>
    <property type="match status" value="1"/>
</dbReference>
<dbReference type="PANTHER" id="PTHR48100">
    <property type="entry name" value="BROAD-SPECIFICITY PHOSPHATASE YOR283W-RELATED"/>
    <property type="match status" value="1"/>
</dbReference>
<protein>
    <submittedName>
        <fullName evidence="1">Histidine phosphatase family protein</fullName>
    </submittedName>
</protein>